<protein>
    <recommendedName>
        <fullName evidence="3">Methyltransferase family protein</fullName>
    </recommendedName>
</protein>
<sequence length="463" mass="53086">MKTAMKMPRETSDRIAGSYKDPSGFVFMAGQLICRQVNQVYATRYDHLMQSGLYEALAAKHWLVPHAEIDENLTHTSEWYKTLRPEPIHFISYAYEWTGSQLRDAGILTLLIMRKAMEHGMILKDATPYNVQFHSGRPLFIDTLSFEWYDESKPWIAYRQFCETFLFPLLLEKYTGIPVHHWLTMHPDGIPATTAASLLPFRSRFNAGVYLHVFLPASVARKGKTSSKGIGFSRTKMLNLLQHLESMLRKTGRLDAGSTWSNYYDETILGQEYLKAKENIFRQLLSSTEADTALDLGANNGYFSRILAESNRQVIATDFDHMCINHLHAQTKKEKIRNILPLVLDIANPSAAGGFNNTERPAFHQRIKTDLVTALALVHHLAISKNIPLPNLAAYFHSIAPQLIIEFPSKEDEKVQLLLANREDIFDEYTEAGFEKSFEIYFDIKQKVRIPGTLRTLYFMKRK</sequence>
<evidence type="ECO:0000313" key="2">
    <source>
        <dbReference type="Proteomes" id="UP000293874"/>
    </source>
</evidence>
<dbReference type="InterPro" id="IPR029063">
    <property type="entry name" value="SAM-dependent_MTases_sf"/>
</dbReference>
<name>A0A4Q7MAP6_9BACT</name>
<accession>A0A4Q7MAP6</accession>
<reference evidence="1 2" key="1">
    <citation type="submission" date="2019-02" db="EMBL/GenBank/DDBJ databases">
        <title>Genomic Encyclopedia of Type Strains, Phase IV (KMG-IV): sequencing the most valuable type-strain genomes for metagenomic binning, comparative biology and taxonomic classification.</title>
        <authorList>
            <person name="Goeker M."/>
        </authorList>
    </citation>
    <scope>NUCLEOTIDE SEQUENCE [LARGE SCALE GENOMIC DNA]</scope>
    <source>
        <strain evidence="1 2">DSM 18116</strain>
    </source>
</reference>
<dbReference type="CDD" id="cd02440">
    <property type="entry name" value="AdoMet_MTases"/>
    <property type="match status" value="1"/>
</dbReference>
<proteinExistence type="predicted"/>
<evidence type="ECO:0000313" key="1">
    <source>
        <dbReference type="EMBL" id="RZS65066.1"/>
    </source>
</evidence>
<comment type="caution">
    <text evidence="1">The sequence shown here is derived from an EMBL/GenBank/DDBJ whole genome shotgun (WGS) entry which is preliminary data.</text>
</comment>
<evidence type="ECO:0008006" key="3">
    <source>
        <dbReference type="Google" id="ProtNLM"/>
    </source>
</evidence>
<keyword evidence="2" id="KW-1185">Reference proteome</keyword>
<organism evidence="1 2">
    <name type="scientific">Pseudobacter ginsenosidimutans</name>
    <dbReference type="NCBI Taxonomy" id="661488"/>
    <lineage>
        <taxon>Bacteria</taxon>
        <taxon>Pseudomonadati</taxon>
        <taxon>Bacteroidota</taxon>
        <taxon>Chitinophagia</taxon>
        <taxon>Chitinophagales</taxon>
        <taxon>Chitinophagaceae</taxon>
        <taxon>Pseudobacter</taxon>
    </lineage>
</organism>
<dbReference type="SUPFAM" id="SSF53335">
    <property type="entry name" value="S-adenosyl-L-methionine-dependent methyltransferases"/>
    <property type="match status" value="1"/>
</dbReference>
<dbReference type="EMBL" id="SGXA01000006">
    <property type="protein sequence ID" value="RZS65066.1"/>
    <property type="molecule type" value="Genomic_DNA"/>
</dbReference>
<gene>
    <name evidence="1" type="ORF">EV199_5820</name>
</gene>
<dbReference type="Proteomes" id="UP000293874">
    <property type="component" value="Unassembled WGS sequence"/>
</dbReference>
<dbReference type="AlphaFoldDB" id="A0A4Q7MAP6"/>
<dbReference type="Gene3D" id="3.40.50.150">
    <property type="entry name" value="Vaccinia Virus protein VP39"/>
    <property type="match status" value="1"/>
</dbReference>